<gene>
    <name evidence="8" type="ORF">Pflav_015780</name>
</gene>
<keyword evidence="4 6" id="KW-1133">Transmembrane helix</keyword>
<name>A0A6F8XN26_9ACTN</name>
<dbReference type="InterPro" id="IPR004680">
    <property type="entry name" value="Cit_transptr-like_dom"/>
</dbReference>
<evidence type="ECO:0000313" key="8">
    <source>
        <dbReference type="EMBL" id="BCB75168.1"/>
    </source>
</evidence>
<proteinExistence type="predicted"/>
<dbReference type="EMBL" id="AP022870">
    <property type="protein sequence ID" value="BCB75168.1"/>
    <property type="molecule type" value="Genomic_DNA"/>
</dbReference>
<evidence type="ECO:0000256" key="2">
    <source>
        <dbReference type="ARBA" id="ARBA00022448"/>
    </source>
</evidence>
<dbReference type="GO" id="GO:0055085">
    <property type="term" value="P:transmembrane transport"/>
    <property type="evidence" value="ECO:0007669"/>
    <property type="project" value="InterPro"/>
</dbReference>
<feature type="domain" description="Citrate transporter-like" evidence="7">
    <location>
        <begin position="10"/>
        <end position="79"/>
    </location>
</feature>
<dbReference type="AlphaFoldDB" id="A0A6F8XN26"/>
<protein>
    <recommendedName>
        <fullName evidence="7">Citrate transporter-like domain-containing protein</fullName>
    </recommendedName>
</protein>
<dbReference type="InterPro" id="IPR051475">
    <property type="entry name" value="Diverse_Ion_Transporter"/>
</dbReference>
<dbReference type="GO" id="GO:0016020">
    <property type="term" value="C:membrane"/>
    <property type="evidence" value="ECO:0007669"/>
    <property type="project" value="UniProtKB-SubCell"/>
</dbReference>
<organism evidence="8 9">
    <name type="scientific">Phytohabitans flavus</name>
    <dbReference type="NCBI Taxonomy" id="1076124"/>
    <lineage>
        <taxon>Bacteria</taxon>
        <taxon>Bacillati</taxon>
        <taxon>Actinomycetota</taxon>
        <taxon>Actinomycetes</taxon>
        <taxon>Micromonosporales</taxon>
        <taxon>Micromonosporaceae</taxon>
    </lineage>
</organism>
<reference evidence="8 9" key="2">
    <citation type="submission" date="2020-03" db="EMBL/GenBank/DDBJ databases">
        <authorList>
            <person name="Ichikawa N."/>
            <person name="Kimura A."/>
            <person name="Kitahashi Y."/>
            <person name="Uohara A."/>
        </authorList>
    </citation>
    <scope>NUCLEOTIDE SEQUENCE [LARGE SCALE GENOMIC DNA]</scope>
    <source>
        <strain evidence="8 9">NBRC 107702</strain>
    </source>
</reference>
<dbReference type="KEGG" id="pfla:Pflav_015780"/>
<evidence type="ECO:0000259" key="7">
    <source>
        <dbReference type="Pfam" id="PF03600"/>
    </source>
</evidence>
<evidence type="ECO:0000256" key="1">
    <source>
        <dbReference type="ARBA" id="ARBA00004141"/>
    </source>
</evidence>
<comment type="subcellular location">
    <subcellularLocation>
        <location evidence="1">Membrane</location>
        <topology evidence="1">Multi-pass membrane protein</topology>
    </subcellularLocation>
</comment>
<evidence type="ECO:0000256" key="4">
    <source>
        <dbReference type="ARBA" id="ARBA00022989"/>
    </source>
</evidence>
<keyword evidence="2" id="KW-0813">Transport</keyword>
<dbReference type="Pfam" id="PF03600">
    <property type="entry name" value="CitMHS"/>
    <property type="match status" value="1"/>
</dbReference>
<evidence type="ECO:0000256" key="6">
    <source>
        <dbReference type="SAM" id="Phobius"/>
    </source>
</evidence>
<sequence>MCRSCWPPWSRLDAGEVAKDVEWPTLVFFASLFVMVSALVNTGVIDEISRAAPKAGCFRSMLLLWGSALLSAVIDNIPYGLDSIGDHRDMRRWERPYASDQRVRTPIAIIFPNDHAALGLRSGNSQRHIHHRHPTGRTAIVPAEGAGLVVNPRQDREKSLWNE</sequence>
<dbReference type="PANTHER" id="PTHR43568">
    <property type="entry name" value="P PROTEIN"/>
    <property type="match status" value="1"/>
</dbReference>
<evidence type="ECO:0000256" key="3">
    <source>
        <dbReference type="ARBA" id="ARBA00022692"/>
    </source>
</evidence>
<feature type="transmembrane region" description="Helical" evidence="6">
    <location>
        <begin position="26"/>
        <end position="45"/>
    </location>
</feature>
<keyword evidence="3 6" id="KW-0812">Transmembrane</keyword>
<dbReference type="RefSeq" id="WP_425568100.1">
    <property type="nucleotide sequence ID" value="NZ_BAABAP010000008.1"/>
</dbReference>
<accession>A0A6F8XN26</accession>
<dbReference type="Proteomes" id="UP000502508">
    <property type="component" value="Chromosome"/>
</dbReference>
<reference evidence="8 9" key="1">
    <citation type="submission" date="2020-03" db="EMBL/GenBank/DDBJ databases">
        <title>Whole genome shotgun sequence of Phytohabitans flavus NBRC 107702.</title>
        <authorList>
            <person name="Komaki H."/>
            <person name="Tamura T."/>
        </authorList>
    </citation>
    <scope>NUCLEOTIDE SEQUENCE [LARGE SCALE GENOMIC DNA]</scope>
    <source>
        <strain evidence="8 9">NBRC 107702</strain>
    </source>
</reference>
<keyword evidence="5 6" id="KW-0472">Membrane</keyword>
<evidence type="ECO:0000313" key="9">
    <source>
        <dbReference type="Proteomes" id="UP000502508"/>
    </source>
</evidence>
<dbReference type="PANTHER" id="PTHR43568:SF1">
    <property type="entry name" value="P PROTEIN"/>
    <property type="match status" value="1"/>
</dbReference>
<keyword evidence="9" id="KW-1185">Reference proteome</keyword>
<evidence type="ECO:0000256" key="5">
    <source>
        <dbReference type="ARBA" id="ARBA00023136"/>
    </source>
</evidence>